<evidence type="ECO:0000256" key="1">
    <source>
        <dbReference type="ARBA" id="ARBA00004141"/>
    </source>
</evidence>
<dbReference type="Proteomes" id="UP000239532">
    <property type="component" value="Unassembled WGS sequence"/>
</dbReference>
<dbReference type="EMBL" id="MQUC01000003">
    <property type="protein sequence ID" value="PRP66371.1"/>
    <property type="molecule type" value="Genomic_DNA"/>
</dbReference>
<evidence type="ECO:0000256" key="2">
    <source>
        <dbReference type="ARBA" id="ARBA00022692"/>
    </source>
</evidence>
<gene>
    <name evidence="7" type="ORF">BST86_04335</name>
</gene>
<accession>A0A2S9WSB0</accession>
<sequence>MQPIKTQPNIGNRFLAGFIDYLIIYTVTFVLIFAIGEPNDEGGYSLDGAQAFIPMLFWLAMTVGLESGLGGTIGNSLVGLKAIPLSGVNRNLTFIESFKRHLLDPVDMFFFGLVGIVTIKNTEMNQRIGDLWGKTIVVPMKSLNENVTD</sequence>
<dbReference type="OrthoDB" id="200257at2"/>
<reference evidence="7 8" key="1">
    <citation type="submission" date="2016-11" db="EMBL/GenBank/DDBJ databases">
        <title>Trade-off between light-utilization and light-protection in marine flavobacteria.</title>
        <authorList>
            <person name="Kumagai Y."/>
        </authorList>
    </citation>
    <scope>NUCLEOTIDE SEQUENCE [LARGE SCALE GENOMIC DNA]</scope>
    <source>
        <strain evidence="7 8">JCM 17109</strain>
    </source>
</reference>
<protein>
    <submittedName>
        <fullName evidence="7">Transporter</fullName>
    </submittedName>
</protein>
<organism evidence="7 8">
    <name type="scientific">Nonlabens agnitus</name>
    <dbReference type="NCBI Taxonomy" id="870484"/>
    <lineage>
        <taxon>Bacteria</taxon>
        <taxon>Pseudomonadati</taxon>
        <taxon>Bacteroidota</taxon>
        <taxon>Flavobacteriia</taxon>
        <taxon>Flavobacteriales</taxon>
        <taxon>Flavobacteriaceae</taxon>
        <taxon>Nonlabens</taxon>
    </lineage>
</organism>
<evidence type="ECO:0000256" key="5">
    <source>
        <dbReference type="SAM" id="Phobius"/>
    </source>
</evidence>
<dbReference type="Pfam" id="PF06271">
    <property type="entry name" value="RDD"/>
    <property type="match status" value="1"/>
</dbReference>
<keyword evidence="3 5" id="KW-1133">Transmembrane helix</keyword>
<proteinExistence type="predicted"/>
<comment type="caution">
    <text evidence="7">The sequence shown here is derived from an EMBL/GenBank/DDBJ whole genome shotgun (WGS) entry which is preliminary data.</text>
</comment>
<evidence type="ECO:0000256" key="4">
    <source>
        <dbReference type="ARBA" id="ARBA00023136"/>
    </source>
</evidence>
<dbReference type="RefSeq" id="WP_105982209.1">
    <property type="nucleotide sequence ID" value="NZ_MQUC01000003.1"/>
</dbReference>
<feature type="domain" description="RDD" evidence="6">
    <location>
        <begin position="8"/>
        <end position="133"/>
    </location>
</feature>
<keyword evidence="4 5" id="KW-0472">Membrane</keyword>
<comment type="subcellular location">
    <subcellularLocation>
        <location evidence="1">Membrane</location>
        <topology evidence="1">Multi-pass membrane protein</topology>
    </subcellularLocation>
</comment>
<feature type="transmembrane region" description="Helical" evidence="5">
    <location>
        <begin position="12"/>
        <end position="35"/>
    </location>
</feature>
<name>A0A2S9WSB0_9FLAO</name>
<evidence type="ECO:0000259" key="6">
    <source>
        <dbReference type="Pfam" id="PF06271"/>
    </source>
</evidence>
<dbReference type="GO" id="GO:0016020">
    <property type="term" value="C:membrane"/>
    <property type="evidence" value="ECO:0007669"/>
    <property type="project" value="UniProtKB-SubCell"/>
</dbReference>
<keyword evidence="2 5" id="KW-0812">Transmembrane</keyword>
<feature type="transmembrane region" description="Helical" evidence="5">
    <location>
        <begin position="55"/>
        <end position="80"/>
    </location>
</feature>
<dbReference type="AlphaFoldDB" id="A0A2S9WSB0"/>
<evidence type="ECO:0000256" key="3">
    <source>
        <dbReference type="ARBA" id="ARBA00022989"/>
    </source>
</evidence>
<keyword evidence="8" id="KW-1185">Reference proteome</keyword>
<evidence type="ECO:0000313" key="7">
    <source>
        <dbReference type="EMBL" id="PRP66371.1"/>
    </source>
</evidence>
<dbReference type="InterPro" id="IPR010432">
    <property type="entry name" value="RDD"/>
</dbReference>
<evidence type="ECO:0000313" key="8">
    <source>
        <dbReference type="Proteomes" id="UP000239532"/>
    </source>
</evidence>